<evidence type="ECO:0000256" key="2">
    <source>
        <dbReference type="ARBA" id="ARBA00022723"/>
    </source>
</evidence>
<evidence type="ECO:0000313" key="7">
    <source>
        <dbReference type="EMBL" id="MBB5062673.1"/>
    </source>
</evidence>
<dbReference type="AlphaFoldDB" id="A0A7W8E7U5"/>
<keyword evidence="3 5" id="KW-0862">Zinc</keyword>
<dbReference type="Pfam" id="PF00107">
    <property type="entry name" value="ADH_zinc_N"/>
    <property type="match status" value="1"/>
</dbReference>
<dbReference type="RefSeq" id="WP_184253256.1">
    <property type="nucleotide sequence ID" value="NZ_JACHIO010000003.1"/>
</dbReference>
<dbReference type="InterPro" id="IPR011032">
    <property type="entry name" value="GroES-like_sf"/>
</dbReference>
<dbReference type="InterPro" id="IPR029752">
    <property type="entry name" value="D-isomer_DH_CS1"/>
</dbReference>
<evidence type="ECO:0000256" key="1">
    <source>
        <dbReference type="ARBA" id="ARBA00001947"/>
    </source>
</evidence>
<accession>A0A7W8E7U5</accession>
<dbReference type="InterPro" id="IPR013149">
    <property type="entry name" value="ADH-like_C"/>
</dbReference>
<comment type="cofactor">
    <cofactor evidence="1 5">
        <name>Zn(2+)</name>
        <dbReference type="ChEBI" id="CHEBI:29105"/>
    </cofactor>
</comment>
<keyword evidence="2 5" id="KW-0479">Metal-binding</keyword>
<dbReference type="InterPro" id="IPR002328">
    <property type="entry name" value="ADH_Zn_CS"/>
</dbReference>
<evidence type="ECO:0000256" key="4">
    <source>
        <dbReference type="ARBA" id="ARBA00023002"/>
    </source>
</evidence>
<dbReference type="PANTHER" id="PTHR42683">
    <property type="entry name" value="ALDEHYDE REDUCTASE"/>
    <property type="match status" value="1"/>
</dbReference>
<dbReference type="SMART" id="SM00829">
    <property type="entry name" value="PKS_ER"/>
    <property type="match status" value="1"/>
</dbReference>
<evidence type="ECO:0000256" key="5">
    <source>
        <dbReference type="RuleBase" id="RU361277"/>
    </source>
</evidence>
<sequence length="352" mass="38129">MFDTKAYSATSETSPLASSVIARRDPTDIDVQIEILFCGVCHSDLHYARNEWKDVLPTMYPCVPGHEIVGRVTKIGPAVTKFKEGDIVGVGCLVDSDRTCTSCQAGTEQFCQHMTMTYGSMDKHTGKPTYGGYSESIVVDEHFVVRIPDNLDLAAVAPLLCAGITTYSPLHHWGVTKGKKVGIVGLGGLGHMGVKFAQAFGAYTVVFTTSPSKVQDAVRLGADEVVISSDPAQMQKHAGSFDFILDCVAADHDINAYIQLLTVDGNITLVGAPEKPLSFYSFGLIFGRRSISGSPIGGIAETQEMLDFCGQHNITADVEVIPIQKINEAYDRLLKSDVKYRFCIDMASLKSE</sequence>
<dbReference type="Pfam" id="PF08240">
    <property type="entry name" value="ADH_N"/>
    <property type="match status" value="1"/>
</dbReference>
<reference evidence="7 8" key="1">
    <citation type="submission" date="2020-08" db="EMBL/GenBank/DDBJ databases">
        <title>Genomic Encyclopedia of Type Strains, Phase IV (KMG-V): Genome sequencing to study the core and pangenomes of soil and plant-associated prokaryotes.</title>
        <authorList>
            <person name="Whitman W."/>
        </authorList>
    </citation>
    <scope>NUCLEOTIDE SEQUENCE [LARGE SCALE GENOMIC DNA]</scope>
    <source>
        <strain evidence="7 8">X5P3</strain>
    </source>
</reference>
<dbReference type="InterPro" id="IPR047109">
    <property type="entry name" value="CAD-like"/>
</dbReference>
<dbReference type="EC" id="1.-.-.-" evidence="7"/>
<dbReference type="FunFam" id="3.40.50.720:FF:000022">
    <property type="entry name" value="Cinnamyl alcohol dehydrogenase"/>
    <property type="match status" value="1"/>
</dbReference>
<dbReference type="GO" id="GO:0008270">
    <property type="term" value="F:zinc ion binding"/>
    <property type="evidence" value="ECO:0007669"/>
    <property type="project" value="InterPro"/>
</dbReference>
<comment type="caution">
    <text evidence="7">The sequence shown here is derived from an EMBL/GenBank/DDBJ whole genome shotgun (WGS) entry which is preliminary data.</text>
</comment>
<dbReference type="Gene3D" id="3.40.50.720">
    <property type="entry name" value="NAD(P)-binding Rossmann-like Domain"/>
    <property type="match status" value="1"/>
</dbReference>
<gene>
    <name evidence="7" type="ORF">HDF15_001003</name>
</gene>
<dbReference type="Gene3D" id="3.90.180.10">
    <property type="entry name" value="Medium-chain alcohol dehydrogenases, catalytic domain"/>
    <property type="match status" value="1"/>
</dbReference>
<evidence type="ECO:0000256" key="3">
    <source>
        <dbReference type="ARBA" id="ARBA00022833"/>
    </source>
</evidence>
<dbReference type="GO" id="GO:0008106">
    <property type="term" value="F:alcohol dehydrogenase (NADP+) activity"/>
    <property type="evidence" value="ECO:0007669"/>
    <property type="project" value="UniProtKB-ARBA"/>
</dbReference>
<dbReference type="InterPro" id="IPR020843">
    <property type="entry name" value="ER"/>
</dbReference>
<keyword evidence="4 7" id="KW-0560">Oxidoreductase</keyword>
<dbReference type="PROSITE" id="PS00059">
    <property type="entry name" value="ADH_ZINC"/>
    <property type="match status" value="1"/>
</dbReference>
<evidence type="ECO:0000259" key="6">
    <source>
        <dbReference type="SMART" id="SM00829"/>
    </source>
</evidence>
<dbReference type="PROSITE" id="PS00065">
    <property type="entry name" value="D_2_HYDROXYACID_DH_1"/>
    <property type="match status" value="1"/>
</dbReference>
<proteinExistence type="inferred from homology"/>
<feature type="domain" description="Enoyl reductase (ER)" evidence="6">
    <location>
        <begin position="9"/>
        <end position="338"/>
    </location>
</feature>
<dbReference type="Proteomes" id="UP000584867">
    <property type="component" value="Unassembled WGS sequence"/>
</dbReference>
<dbReference type="InterPro" id="IPR036291">
    <property type="entry name" value="NAD(P)-bd_dom_sf"/>
</dbReference>
<dbReference type="EMBL" id="JACHIO010000003">
    <property type="protein sequence ID" value="MBB5062673.1"/>
    <property type="molecule type" value="Genomic_DNA"/>
</dbReference>
<dbReference type="CDD" id="cd05283">
    <property type="entry name" value="CAD1"/>
    <property type="match status" value="1"/>
</dbReference>
<name>A0A7W8E7U5_9BACT</name>
<dbReference type="SUPFAM" id="SSF51735">
    <property type="entry name" value="NAD(P)-binding Rossmann-fold domains"/>
    <property type="match status" value="1"/>
</dbReference>
<organism evidence="7 8">
    <name type="scientific">Granulicella mallensis</name>
    <dbReference type="NCBI Taxonomy" id="940614"/>
    <lineage>
        <taxon>Bacteria</taxon>
        <taxon>Pseudomonadati</taxon>
        <taxon>Acidobacteriota</taxon>
        <taxon>Terriglobia</taxon>
        <taxon>Terriglobales</taxon>
        <taxon>Acidobacteriaceae</taxon>
        <taxon>Granulicella</taxon>
    </lineage>
</organism>
<evidence type="ECO:0000313" key="8">
    <source>
        <dbReference type="Proteomes" id="UP000584867"/>
    </source>
</evidence>
<comment type="similarity">
    <text evidence="5">Belongs to the zinc-containing alcohol dehydrogenase family.</text>
</comment>
<protein>
    <submittedName>
        <fullName evidence="7">Putative zinc-type alcohol dehydrogenase-like protein</fullName>
        <ecNumber evidence="7">1.-.-.-</ecNumber>
    </submittedName>
</protein>
<dbReference type="InterPro" id="IPR013154">
    <property type="entry name" value="ADH-like_N"/>
</dbReference>
<dbReference type="SUPFAM" id="SSF50129">
    <property type="entry name" value="GroES-like"/>
    <property type="match status" value="1"/>
</dbReference>